<evidence type="ECO:0000313" key="3">
    <source>
        <dbReference type="Proteomes" id="UP000070720"/>
    </source>
</evidence>
<dbReference type="VEuPathDB" id="FungiDB:FGRAMPH1_01G08767"/>
<dbReference type="KEGG" id="fgr:FGSG_13819"/>
<reference evidence="2 3" key="1">
    <citation type="journal article" date="2007" name="Science">
        <title>The Fusarium graminearum genome reveals a link between localized polymorphism and pathogen specialization.</title>
        <authorList>
            <person name="Cuomo C.A."/>
            <person name="Gueldener U."/>
            <person name="Xu J.-R."/>
            <person name="Trail F."/>
            <person name="Turgeon B.G."/>
            <person name="Di Pietro A."/>
            <person name="Walton J.D."/>
            <person name="Ma L.-J."/>
            <person name="Baker S.E."/>
            <person name="Rep M."/>
            <person name="Adam G."/>
            <person name="Antoniw J."/>
            <person name="Baldwin T."/>
            <person name="Calvo S.E."/>
            <person name="Chang Y.-L."/>
            <person name="DeCaprio D."/>
            <person name="Gale L.R."/>
            <person name="Gnerre S."/>
            <person name="Goswami R.S."/>
            <person name="Hammond-Kosack K."/>
            <person name="Harris L.J."/>
            <person name="Hilburn K."/>
            <person name="Kennell J.C."/>
            <person name="Kroken S."/>
            <person name="Magnuson J.K."/>
            <person name="Mannhaupt G."/>
            <person name="Mauceli E.W."/>
            <person name="Mewes H.-W."/>
            <person name="Mitterbauer R."/>
            <person name="Muehlbauer G."/>
            <person name="Muensterkoetter M."/>
            <person name="Nelson D."/>
            <person name="O'Donnell K."/>
            <person name="Ouellet T."/>
            <person name="Qi W."/>
            <person name="Quesneville H."/>
            <person name="Roncero M.I.G."/>
            <person name="Seong K.-Y."/>
            <person name="Tetko I.V."/>
            <person name="Urban M."/>
            <person name="Waalwijk C."/>
            <person name="Ward T.J."/>
            <person name="Yao J."/>
            <person name="Birren B.W."/>
            <person name="Kistler H.C."/>
        </authorList>
    </citation>
    <scope>NUCLEOTIDE SEQUENCE [LARGE SCALE GENOMIC DNA]</scope>
    <source>
        <strain evidence="3">ATCC MYA-4620 / CBS 123657 / FGSC 9075 / NRRL 31084 / PH-1</strain>
        <strain evidence="2">PH-1 / ATCC MYA-4620 / FGSC 9075 / NRRL 31084</strain>
    </source>
</reference>
<accession>I1SAD8</accession>
<keyword evidence="3" id="KW-1185">Reference proteome</keyword>
<evidence type="ECO:0000313" key="1">
    <source>
        <dbReference type="EMBL" id="CEF76186.1"/>
    </source>
</evidence>
<dbReference type="EnsemblFungi" id="CEF76186">
    <property type="protein sequence ID" value="CEF76186"/>
    <property type="gene ID" value="FGRRES_13819"/>
</dbReference>
<sequence>MCSQDDAVPWLPVGLDELTAVGIYLIATLRILEVASLAYGTNKLISPLDSLDGIVECAAFPRASRQLVHLCRSRRSDCTFSGIIQTNSVYVNITQWFRFLEDTYLKVNEKLSSGKEKRVGGADCNIGLKNYDYQSHY</sequence>
<dbReference type="RefSeq" id="XP_011319729.1">
    <property type="nucleotide sequence ID" value="XM_011321427.1"/>
</dbReference>
<reference evidence="2" key="4">
    <citation type="submission" date="2017-01" db="UniProtKB">
        <authorList>
            <consortium name="EnsemblFungi"/>
        </authorList>
    </citation>
    <scope>IDENTIFICATION</scope>
    <source>
        <strain evidence="2">PH-1 / ATCC MYA-4620 / FGSC 9075 / NRRL 31084</strain>
    </source>
</reference>
<evidence type="ECO:0000313" key="2">
    <source>
        <dbReference type="EnsemblFungi" id="CEF76186"/>
    </source>
</evidence>
<proteinExistence type="predicted"/>
<protein>
    <submittedName>
        <fullName evidence="1">Chromosome 1, complete genome</fullName>
    </submittedName>
</protein>
<organism evidence="1 3">
    <name type="scientific">Gibberella zeae (strain ATCC MYA-4620 / CBS 123657 / FGSC 9075 / NRRL 31084 / PH-1)</name>
    <name type="common">Wheat head blight fungus</name>
    <name type="synonym">Fusarium graminearum</name>
    <dbReference type="NCBI Taxonomy" id="229533"/>
    <lineage>
        <taxon>Eukaryota</taxon>
        <taxon>Fungi</taxon>
        <taxon>Dikarya</taxon>
        <taxon>Ascomycota</taxon>
        <taxon>Pezizomycotina</taxon>
        <taxon>Sordariomycetes</taxon>
        <taxon>Hypocreomycetidae</taxon>
        <taxon>Hypocreales</taxon>
        <taxon>Nectriaceae</taxon>
        <taxon>Fusarium</taxon>
    </lineage>
</organism>
<dbReference type="InParanoid" id="I1SAD8"/>
<dbReference type="EMBL" id="HG970332">
    <property type="protein sequence ID" value="CEF76186.1"/>
    <property type="molecule type" value="Genomic_DNA"/>
</dbReference>
<reference evidence="1 3" key="3">
    <citation type="journal article" date="2015" name="BMC Genomics">
        <title>The completed genome sequence of the pathogenic ascomycete fungus Fusarium graminearum.</title>
        <authorList>
            <person name="King R."/>
            <person name="Urban M."/>
            <person name="Hammond-Kosack M.C."/>
            <person name="Hassani-Pak K."/>
            <person name="Hammond-Kosack K.E."/>
        </authorList>
    </citation>
    <scope>NUCLEOTIDE SEQUENCE [LARGE SCALE GENOMIC DNA]</scope>
    <source>
        <strain evidence="3">ATCC MYA-4620 / CBS 123657 / FGSC 9075 / NRRL 31084 / PH-1</strain>
        <strain evidence="1">PH-1</strain>
    </source>
</reference>
<dbReference type="AlphaFoldDB" id="I1SAD8"/>
<dbReference type="Proteomes" id="UP000070720">
    <property type="component" value="Chromosome 1"/>
</dbReference>
<accession>A0A098DE07</accession>
<name>I1SAD8_GIBZE</name>
<dbReference type="HOGENOM" id="CLU_1865294_0_0_1"/>
<reference evidence="2 3" key="2">
    <citation type="journal article" date="2010" name="Nature">
        <title>Comparative genomics reveals mobile pathogenicity chromosomes in Fusarium.</title>
        <authorList>
            <person name="Ma L.J."/>
            <person name="van der Does H.C."/>
            <person name="Borkovich K.A."/>
            <person name="Coleman J.J."/>
            <person name="Daboussi M.J."/>
            <person name="Di Pietro A."/>
            <person name="Dufresne M."/>
            <person name="Freitag M."/>
            <person name="Grabherr M."/>
            <person name="Henrissat B."/>
            <person name="Houterman P.M."/>
            <person name="Kang S."/>
            <person name="Shim W.B."/>
            <person name="Woloshuk C."/>
            <person name="Xie X."/>
            <person name="Xu J.R."/>
            <person name="Antoniw J."/>
            <person name="Baker S.E."/>
            <person name="Bluhm B.H."/>
            <person name="Breakspear A."/>
            <person name="Brown D.W."/>
            <person name="Butchko R.A."/>
            <person name="Chapman S."/>
            <person name="Coulson R."/>
            <person name="Coutinho P.M."/>
            <person name="Danchin E.G."/>
            <person name="Diener A."/>
            <person name="Gale L.R."/>
            <person name="Gardiner D.M."/>
            <person name="Goff S."/>
            <person name="Hammond-Kosack K.E."/>
            <person name="Hilburn K."/>
            <person name="Hua-Van A."/>
            <person name="Jonkers W."/>
            <person name="Kazan K."/>
            <person name="Kodira C.D."/>
            <person name="Koehrsen M."/>
            <person name="Kumar L."/>
            <person name="Lee Y.H."/>
            <person name="Li L."/>
            <person name="Manners J.M."/>
            <person name="Miranda-Saavedra D."/>
            <person name="Mukherjee M."/>
            <person name="Park G."/>
            <person name="Park J."/>
            <person name="Park S.Y."/>
            <person name="Proctor R.H."/>
            <person name="Regev A."/>
            <person name="Ruiz-Roldan M.C."/>
            <person name="Sain D."/>
            <person name="Sakthikumar S."/>
            <person name="Sykes S."/>
            <person name="Schwartz D.C."/>
            <person name="Turgeon B.G."/>
            <person name="Wapinski I."/>
            <person name="Yoder O."/>
            <person name="Young S."/>
            <person name="Zeng Q."/>
            <person name="Zhou S."/>
            <person name="Galagan J."/>
            <person name="Cuomo C.A."/>
            <person name="Kistler H.C."/>
            <person name="Rep M."/>
        </authorList>
    </citation>
    <scope>GENOME REANNOTATION</scope>
    <source>
        <strain evidence="3">ATCC MYA-4620 / CBS 123657 / FGSC 9075 / NRRL 31084 / PH-1</strain>
        <strain evidence="2">PH-1 / ATCC MYA-4620 / FGSC 9075 / NRRL 31084</strain>
    </source>
</reference>
<gene>
    <name evidence="1" type="ORF">FGRAMPH1_01T08767</name>
</gene>